<accession>A0A392Q3V6</accession>
<evidence type="ECO:0000313" key="2">
    <source>
        <dbReference type="Proteomes" id="UP000265520"/>
    </source>
</evidence>
<feature type="non-terminal residue" evidence="1">
    <location>
        <position position="16"/>
    </location>
</feature>
<dbReference type="EMBL" id="LXQA010109238">
    <property type="protein sequence ID" value="MCI18246.1"/>
    <property type="molecule type" value="Genomic_DNA"/>
</dbReference>
<keyword evidence="2" id="KW-1185">Reference proteome</keyword>
<protein>
    <submittedName>
        <fullName evidence="1">Uncharacterized protein</fullName>
    </submittedName>
</protein>
<sequence length="16" mass="1757">MAEEGSGSMSEKKEKE</sequence>
<proteinExistence type="predicted"/>
<name>A0A392Q3V6_9FABA</name>
<reference evidence="1 2" key="1">
    <citation type="journal article" date="2018" name="Front. Plant Sci.">
        <title>Red Clover (Trifolium pratense) and Zigzag Clover (T. medium) - A Picture of Genomic Similarities and Differences.</title>
        <authorList>
            <person name="Dluhosova J."/>
            <person name="Istvanek J."/>
            <person name="Nedelnik J."/>
            <person name="Repkova J."/>
        </authorList>
    </citation>
    <scope>NUCLEOTIDE SEQUENCE [LARGE SCALE GENOMIC DNA]</scope>
    <source>
        <strain evidence="2">cv. 10/8</strain>
        <tissue evidence="1">Leaf</tissue>
    </source>
</reference>
<organism evidence="1 2">
    <name type="scientific">Trifolium medium</name>
    <dbReference type="NCBI Taxonomy" id="97028"/>
    <lineage>
        <taxon>Eukaryota</taxon>
        <taxon>Viridiplantae</taxon>
        <taxon>Streptophyta</taxon>
        <taxon>Embryophyta</taxon>
        <taxon>Tracheophyta</taxon>
        <taxon>Spermatophyta</taxon>
        <taxon>Magnoliopsida</taxon>
        <taxon>eudicotyledons</taxon>
        <taxon>Gunneridae</taxon>
        <taxon>Pentapetalae</taxon>
        <taxon>rosids</taxon>
        <taxon>fabids</taxon>
        <taxon>Fabales</taxon>
        <taxon>Fabaceae</taxon>
        <taxon>Papilionoideae</taxon>
        <taxon>50 kb inversion clade</taxon>
        <taxon>NPAAA clade</taxon>
        <taxon>Hologalegina</taxon>
        <taxon>IRL clade</taxon>
        <taxon>Trifolieae</taxon>
        <taxon>Trifolium</taxon>
    </lineage>
</organism>
<comment type="caution">
    <text evidence="1">The sequence shown here is derived from an EMBL/GenBank/DDBJ whole genome shotgun (WGS) entry which is preliminary data.</text>
</comment>
<evidence type="ECO:0000313" key="1">
    <source>
        <dbReference type="EMBL" id="MCI18246.1"/>
    </source>
</evidence>
<dbReference type="Proteomes" id="UP000265520">
    <property type="component" value="Unassembled WGS sequence"/>
</dbReference>
<dbReference type="AlphaFoldDB" id="A0A392Q3V6"/>